<evidence type="ECO:0000256" key="8">
    <source>
        <dbReference type="ARBA" id="ARBA00044633"/>
    </source>
</evidence>
<comment type="pathway">
    <text evidence="1">Metabolic intermediate biosynthesis; chorismate biosynthesis; chorismate from D-erythrose 4-phosphate and phosphoenolpyruvate: step 6/7.</text>
</comment>
<dbReference type="GO" id="GO:0003866">
    <property type="term" value="F:3-phosphoshikimate 1-carboxyvinyltransferase activity"/>
    <property type="evidence" value="ECO:0007669"/>
    <property type="project" value="UniProtKB-EC"/>
</dbReference>
<organism evidence="10">
    <name type="scientific">freshwater metagenome</name>
    <dbReference type="NCBI Taxonomy" id="449393"/>
    <lineage>
        <taxon>unclassified sequences</taxon>
        <taxon>metagenomes</taxon>
        <taxon>ecological metagenomes</taxon>
    </lineage>
</organism>
<dbReference type="PROSITE" id="PS00104">
    <property type="entry name" value="EPSP_SYNTHASE_1"/>
    <property type="match status" value="1"/>
</dbReference>
<dbReference type="Pfam" id="PF00275">
    <property type="entry name" value="EPSP_synthase"/>
    <property type="match status" value="1"/>
</dbReference>
<keyword evidence="7" id="KW-0057">Aromatic amino acid biosynthesis</keyword>
<dbReference type="PROSITE" id="PS00885">
    <property type="entry name" value="EPSP_SYNTHASE_2"/>
    <property type="match status" value="1"/>
</dbReference>
<evidence type="ECO:0000313" key="10">
    <source>
        <dbReference type="EMBL" id="KGA16191.1"/>
    </source>
</evidence>
<keyword evidence="6 10" id="KW-0808">Transferase</keyword>
<keyword evidence="4" id="KW-0963">Cytoplasm</keyword>
<feature type="domain" description="Enolpyruvate transferase" evidence="9">
    <location>
        <begin position="19"/>
        <end position="428"/>
    </location>
</feature>
<dbReference type="PANTHER" id="PTHR21090">
    <property type="entry name" value="AROM/DEHYDROQUINATE SYNTHASE"/>
    <property type="match status" value="1"/>
</dbReference>
<dbReference type="SUPFAM" id="SSF55205">
    <property type="entry name" value="EPT/RTPC-like"/>
    <property type="match status" value="1"/>
</dbReference>
<dbReference type="UniPathway" id="UPA00053">
    <property type="reaction ID" value="UER00089"/>
</dbReference>
<comment type="similarity">
    <text evidence="2">Belongs to the EPSP synthase family.</text>
</comment>
<dbReference type="InterPro" id="IPR001986">
    <property type="entry name" value="Enolpyruvate_Tfrase_dom"/>
</dbReference>
<evidence type="ECO:0000256" key="4">
    <source>
        <dbReference type="ARBA" id="ARBA00022490"/>
    </source>
</evidence>
<evidence type="ECO:0000256" key="2">
    <source>
        <dbReference type="ARBA" id="ARBA00009948"/>
    </source>
</evidence>
<name>A0A094QNN1_9ZZZZ</name>
<dbReference type="InterPro" id="IPR006264">
    <property type="entry name" value="EPSP_synthase"/>
</dbReference>
<reference evidence="10" key="1">
    <citation type="submission" date="2014-06" db="EMBL/GenBank/DDBJ databases">
        <title>Key roles for freshwater Actinobacteria revealed by deep metagenomic sequencing.</title>
        <authorList>
            <person name="Ghai R."/>
            <person name="Mizuno C.M."/>
            <person name="Picazo A."/>
            <person name="Camacho A."/>
            <person name="Rodriguez-Valera F."/>
        </authorList>
    </citation>
    <scope>NUCLEOTIDE SEQUENCE</scope>
</reference>
<dbReference type="HAMAP" id="MF_00210">
    <property type="entry name" value="EPSP_synth"/>
    <property type="match status" value="1"/>
</dbReference>
<sequence length="438" mass="45889">MSKKIGSSAEDLWRAPFRGNNPINAAITIPGSKSATNRALILAALAKTPSTLRKPLHSRDSALMISGLRAIGCAITQEPNGDLQITPGKFFGPASVDVGNAGTVMRFLPPVAALANGLIHFDGDARSHERPVGPVIRALEELGVTIEHGGKYSLPLTINGSAAIKGGTLEIDASASSQFISALLLIGPVTQIGITIKDIGKTLPSLPHIEMTIAMLKTFGAKLESKVNENGRREWRVEPGELAGQDLVIEPDLSNAAPFMAAAMICGGEVAISDWPKKTAQPGDQLRNIFTQMGAKIEFAGNDLKISGTGKIQGIEIDLHDVGELTPSIAAVAALADSPSSLRGIGHLRLHETDRLAALAAELNALGGDVDEEESALHISPAPLHSGTFHTYDDHRLATAGAIIGLAIDGIDVENIATTQKTLPDFPGAWQQMLGSNG</sequence>
<evidence type="ECO:0000256" key="7">
    <source>
        <dbReference type="ARBA" id="ARBA00023141"/>
    </source>
</evidence>
<accession>A0A094QNN1</accession>
<proteinExistence type="inferred from homology"/>
<comment type="catalytic activity">
    <reaction evidence="8">
        <text>3-phosphoshikimate + phosphoenolpyruvate = 5-O-(1-carboxyvinyl)-3-phosphoshikimate + phosphate</text>
        <dbReference type="Rhea" id="RHEA:21256"/>
        <dbReference type="ChEBI" id="CHEBI:43474"/>
        <dbReference type="ChEBI" id="CHEBI:57701"/>
        <dbReference type="ChEBI" id="CHEBI:58702"/>
        <dbReference type="ChEBI" id="CHEBI:145989"/>
        <dbReference type="EC" id="2.5.1.19"/>
    </reaction>
    <physiologicalReaction direction="left-to-right" evidence="8">
        <dbReference type="Rhea" id="RHEA:21257"/>
    </physiologicalReaction>
</comment>
<dbReference type="EMBL" id="JNSL01000091">
    <property type="protein sequence ID" value="KGA16191.1"/>
    <property type="molecule type" value="Genomic_DNA"/>
</dbReference>
<dbReference type="GO" id="GO:0009073">
    <property type="term" value="P:aromatic amino acid family biosynthetic process"/>
    <property type="evidence" value="ECO:0007669"/>
    <property type="project" value="UniProtKB-KW"/>
</dbReference>
<dbReference type="PANTHER" id="PTHR21090:SF5">
    <property type="entry name" value="PENTAFUNCTIONAL AROM POLYPEPTIDE"/>
    <property type="match status" value="1"/>
</dbReference>
<dbReference type="Gene3D" id="3.65.10.10">
    <property type="entry name" value="Enolpyruvate transferase domain"/>
    <property type="match status" value="2"/>
</dbReference>
<evidence type="ECO:0000259" key="9">
    <source>
        <dbReference type="Pfam" id="PF00275"/>
    </source>
</evidence>
<dbReference type="PIRSF" id="PIRSF000505">
    <property type="entry name" value="EPSPS"/>
    <property type="match status" value="1"/>
</dbReference>
<comment type="caution">
    <text evidence="10">The sequence shown here is derived from an EMBL/GenBank/DDBJ whole genome shotgun (WGS) entry which is preliminary data.</text>
</comment>
<dbReference type="NCBIfam" id="TIGR01356">
    <property type="entry name" value="aroA"/>
    <property type="match status" value="1"/>
</dbReference>
<dbReference type="InterPro" id="IPR013792">
    <property type="entry name" value="RNA3'P_cycl/enolpyr_Trfase_a/b"/>
</dbReference>
<evidence type="ECO:0000256" key="1">
    <source>
        <dbReference type="ARBA" id="ARBA00004811"/>
    </source>
</evidence>
<dbReference type="FunFam" id="3.65.10.10:FF:000011">
    <property type="entry name" value="3-phosphoshikimate 1-carboxyvinyltransferase"/>
    <property type="match status" value="1"/>
</dbReference>
<dbReference type="GO" id="GO:0009423">
    <property type="term" value="P:chorismate biosynthetic process"/>
    <property type="evidence" value="ECO:0007669"/>
    <property type="project" value="UniProtKB-UniPathway"/>
</dbReference>
<dbReference type="InterPro" id="IPR036968">
    <property type="entry name" value="Enolpyruvate_Tfrase_sf"/>
</dbReference>
<dbReference type="GO" id="GO:0008652">
    <property type="term" value="P:amino acid biosynthetic process"/>
    <property type="evidence" value="ECO:0007669"/>
    <property type="project" value="UniProtKB-KW"/>
</dbReference>
<protein>
    <recommendedName>
        <fullName evidence="3">3-phosphoshikimate 1-carboxyvinyltransferase</fullName>
        <ecNumber evidence="3">2.5.1.19</ecNumber>
    </recommendedName>
</protein>
<evidence type="ECO:0000256" key="3">
    <source>
        <dbReference type="ARBA" id="ARBA00012450"/>
    </source>
</evidence>
<dbReference type="FunFam" id="3.65.10.10:FF:000010">
    <property type="entry name" value="3-phosphoshikimate 1-carboxyvinyltransferase"/>
    <property type="match status" value="1"/>
</dbReference>
<dbReference type="AlphaFoldDB" id="A0A094QNN1"/>
<gene>
    <name evidence="10" type="ORF">GM51_13115</name>
</gene>
<evidence type="ECO:0000256" key="6">
    <source>
        <dbReference type="ARBA" id="ARBA00022679"/>
    </source>
</evidence>
<dbReference type="EC" id="2.5.1.19" evidence="3"/>
<keyword evidence="5" id="KW-0028">Amino-acid biosynthesis</keyword>
<dbReference type="InterPro" id="IPR023193">
    <property type="entry name" value="EPSP_synthase_CS"/>
</dbReference>
<dbReference type="CDD" id="cd01556">
    <property type="entry name" value="EPSP_synthase"/>
    <property type="match status" value="1"/>
</dbReference>
<evidence type="ECO:0000256" key="5">
    <source>
        <dbReference type="ARBA" id="ARBA00022605"/>
    </source>
</evidence>